<proteinExistence type="predicted"/>
<gene>
    <name evidence="5" type="ORF">IAP99_14045</name>
</gene>
<dbReference type="PANTHER" id="PTHR30349">
    <property type="entry name" value="PHAGE INTEGRASE-RELATED"/>
    <property type="match status" value="1"/>
</dbReference>
<name>A0A7H0EFK5_KLEVA</name>
<dbReference type="PANTHER" id="PTHR30349:SF88">
    <property type="entry name" value="BLL1584 PROTEIN"/>
    <property type="match status" value="1"/>
</dbReference>
<dbReference type="SUPFAM" id="SSF56349">
    <property type="entry name" value="DNA breaking-rejoining enzymes"/>
    <property type="match status" value="1"/>
</dbReference>
<feature type="domain" description="Tyr recombinase" evidence="4">
    <location>
        <begin position="338"/>
        <end position="530"/>
    </location>
</feature>
<evidence type="ECO:0000256" key="3">
    <source>
        <dbReference type="SAM" id="MobiDB-lite"/>
    </source>
</evidence>
<dbReference type="EMBL" id="CP060807">
    <property type="protein sequence ID" value="QNP22571.1"/>
    <property type="molecule type" value="Genomic_DNA"/>
</dbReference>
<dbReference type="GO" id="GO:0006310">
    <property type="term" value="P:DNA recombination"/>
    <property type="evidence" value="ECO:0007669"/>
    <property type="project" value="UniProtKB-KW"/>
</dbReference>
<keyword evidence="2" id="KW-0233">DNA recombination</keyword>
<dbReference type="Gene3D" id="1.10.443.10">
    <property type="entry name" value="Intergrase catalytic core"/>
    <property type="match status" value="1"/>
</dbReference>
<reference evidence="5 6" key="1">
    <citation type="submission" date="2020-08" db="EMBL/GenBank/DDBJ databases">
        <title>Complete genome sequence of Klebsiella pneumoniae KP2757.</title>
        <authorList>
            <person name="Zhang X."/>
        </authorList>
    </citation>
    <scope>NUCLEOTIDE SEQUENCE [LARGE SCALE GENOMIC DNA]</scope>
    <source>
        <strain evidence="5 6">KP2757</strain>
    </source>
</reference>
<dbReference type="InterPro" id="IPR013762">
    <property type="entry name" value="Integrase-like_cat_sf"/>
</dbReference>
<dbReference type="GO" id="GO:0015074">
    <property type="term" value="P:DNA integration"/>
    <property type="evidence" value="ECO:0007669"/>
    <property type="project" value="UniProtKB-KW"/>
</dbReference>
<evidence type="ECO:0000259" key="4">
    <source>
        <dbReference type="PROSITE" id="PS51898"/>
    </source>
</evidence>
<dbReference type="Pfam" id="PF00589">
    <property type="entry name" value="Phage_integrase"/>
    <property type="match status" value="1"/>
</dbReference>
<keyword evidence="1" id="KW-0229">DNA integration</keyword>
<dbReference type="InterPro" id="IPR002104">
    <property type="entry name" value="Integrase_catalytic"/>
</dbReference>
<sequence>MGYFMHSYSYYQHNNSLPCLSLSVDTKSLNPASHLKGDTRVTQLGYLAMSQLARPQLVRRKSGRYTVRFRMVGHTVPLISLSTRTTIRSTAVMRQNELAAAAKAFLLDKPEVSAKELREHLMTIAEGLLTEPTDDYWNGVEVAVLEDAKANLRHIAARERLTVQQQAYIAEALKVLTAGQRRVDYGDASGLLEFVASGRPSGPNSNDYDDNNHTNESTLSDAVSILKVEQGDDPVDFNRLTDSVLAEKALSLKKSSYADLRASLGSVLRYIPDGMDIMNRAEWLGVRDAMVADGLAYSTINKLLTKSKMAIDYGLMNKQLPNGRNPIERLKLTKDAESKRRAFTDDEVAALLEQVGHVDSADSVTRKWAAMLSVVTGARAAEIAHLTKRDIVTIDGITCIDINENGHHKSVKNKHSVRLVPLTTSKAIGFDVEEFLEWVSRVDCDTDAPLFGMTPAAYSHWFNRKVVREALGDVQNVSLHSLRHWLASRLKGRGVALVDAQGVLGHSSQSITFDLYGKGHAIGRLRDALRVALSGEFIQ</sequence>
<protein>
    <submittedName>
        <fullName evidence="5">Site-specific integrase</fullName>
    </submittedName>
</protein>
<dbReference type="InterPro" id="IPR050090">
    <property type="entry name" value="Tyrosine_recombinase_XerCD"/>
</dbReference>
<organism evidence="5 6">
    <name type="scientific">Klebsiella variicola</name>
    <dbReference type="NCBI Taxonomy" id="244366"/>
    <lineage>
        <taxon>Bacteria</taxon>
        <taxon>Pseudomonadati</taxon>
        <taxon>Pseudomonadota</taxon>
        <taxon>Gammaproteobacteria</taxon>
        <taxon>Enterobacterales</taxon>
        <taxon>Enterobacteriaceae</taxon>
        <taxon>Klebsiella/Raoultella group</taxon>
        <taxon>Klebsiella</taxon>
        <taxon>Klebsiella pneumoniae complex</taxon>
    </lineage>
</organism>
<dbReference type="CDD" id="cd01184">
    <property type="entry name" value="INT_C_like_1"/>
    <property type="match status" value="1"/>
</dbReference>
<dbReference type="AlphaFoldDB" id="A0A7H0EFK5"/>
<dbReference type="InterPro" id="IPR011010">
    <property type="entry name" value="DNA_brk_join_enz"/>
</dbReference>
<evidence type="ECO:0000256" key="2">
    <source>
        <dbReference type="ARBA" id="ARBA00023172"/>
    </source>
</evidence>
<evidence type="ECO:0000313" key="6">
    <source>
        <dbReference type="Proteomes" id="UP000516181"/>
    </source>
</evidence>
<dbReference type="GO" id="GO:0003677">
    <property type="term" value="F:DNA binding"/>
    <property type="evidence" value="ECO:0007669"/>
    <property type="project" value="InterPro"/>
</dbReference>
<evidence type="ECO:0000313" key="5">
    <source>
        <dbReference type="EMBL" id="QNP22571.1"/>
    </source>
</evidence>
<feature type="region of interest" description="Disordered" evidence="3">
    <location>
        <begin position="196"/>
        <end position="216"/>
    </location>
</feature>
<evidence type="ECO:0000256" key="1">
    <source>
        <dbReference type="ARBA" id="ARBA00022908"/>
    </source>
</evidence>
<accession>A0A7H0EFK5</accession>
<dbReference type="Proteomes" id="UP000516181">
    <property type="component" value="Chromosome"/>
</dbReference>
<dbReference type="PROSITE" id="PS51898">
    <property type="entry name" value="TYR_RECOMBINASE"/>
    <property type="match status" value="1"/>
</dbReference>